<sequence>MHTHPTDPATRAAAEHAAALLEQADALIVAAGAGMGVDSGLPDFRGNEGFWRAYPALAQARLDFASIASPTAFREAPELAWGFYGHRLALYRRTVPHAGFGQLQRWGARMHQGLSVFTSNVDGQFQIAGYSADAVHECHGSIHHLQCLEGCSDAIWPADDFVPDVDESTCRLRNAPPRCPHCGGLARPNILMFNDWDWLEARTAAQHAHQQRWLQGVRRPVVIELGAGTAIPSVRHFSHRILHAHGGRLIRINPRECEVPTRSDVGLRLGAAQGLALVEQALSAA</sequence>
<evidence type="ECO:0000259" key="5">
    <source>
        <dbReference type="PROSITE" id="PS50305"/>
    </source>
</evidence>
<feature type="domain" description="Deacetylase sirtuin-type" evidence="5">
    <location>
        <begin position="7"/>
        <end position="285"/>
    </location>
</feature>
<comment type="caution">
    <text evidence="6">The sequence shown here is derived from an EMBL/GenBank/DDBJ whole genome shotgun (WGS) entry which is preliminary data.</text>
</comment>
<keyword evidence="2" id="KW-0808">Transferase</keyword>
<dbReference type="PANTHER" id="PTHR11085">
    <property type="entry name" value="NAD-DEPENDENT PROTEIN DEACYLASE SIRTUIN-5, MITOCHONDRIAL-RELATED"/>
    <property type="match status" value="1"/>
</dbReference>
<dbReference type="Gene3D" id="3.30.1600.10">
    <property type="entry name" value="SIR2/SIRT2 'Small Domain"/>
    <property type="match status" value="1"/>
</dbReference>
<comment type="caution">
    <text evidence="4">Lacks conserved residue(s) required for the propagation of feature annotation.</text>
</comment>
<keyword evidence="3" id="KW-0520">NAD</keyword>
<organism evidence="6 7">
    <name type="scientific">Acidovorax temperans</name>
    <dbReference type="NCBI Taxonomy" id="80878"/>
    <lineage>
        <taxon>Bacteria</taxon>
        <taxon>Pseudomonadati</taxon>
        <taxon>Pseudomonadota</taxon>
        <taxon>Betaproteobacteria</taxon>
        <taxon>Burkholderiales</taxon>
        <taxon>Comamonadaceae</taxon>
        <taxon>Acidovorax</taxon>
    </lineage>
</organism>
<dbReference type="InterPro" id="IPR003000">
    <property type="entry name" value="Sirtuin"/>
</dbReference>
<dbReference type="OrthoDB" id="9800582at2"/>
<dbReference type="Gene3D" id="3.40.50.1220">
    <property type="entry name" value="TPP-binding domain"/>
    <property type="match status" value="1"/>
</dbReference>
<accession>A0A0D7K6N4</accession>
<dbReference type="SUPFAM" id="SSF52467">
    <property type="entry name" value="DHS-like NAD/FAD-binding domain"/>
    <property type="match status" value="1"/>
</dbReference>
<dbReference type="GO" id="GO:0070403">
    <property type="term" value="F:NAD+ binding"/>
    <property type="evidence" value="ECO:0007669"/>
    <property type="project" value="InterPro"/>
</dbReference>
<protein>
    <recommendedName>
        <fullName evidence="1">protein acetyllysine N-acetyltransferase</fullName>
        <ecNumber evidence="1">2.3.1.286</ecNumber>
    </recommendedName>
</protein>
<dbReference type="GO" id="GO:0017136">
    <property type="term" value="F:histone deacetylase activity, NAD-dependent"/>
    <property type="evidence" value="ECO:0007669"/>
    <property type="project" value="TreeGrafter"/>
</dbReference>
<dbReference type="InterPro" id="IPR026591">
    <property type="entry name" value="Sirtuin_cat_small_dom_sf"/>
</dbReference>
<reference evidence="6 7" key="1">
    <citation type="submission" date="2014-12" db="EMBL/GenBank/DDBJ databases">
        <title>Isolation of bacteria from lake water.</title>
        <authorList>
            <person name="Sheng K.-Y."/>
            <person name="Chin P.-S."/>
            <person name="Chan K.-G."/>
            <person name="Tan G.S."/>
        </authorList>
    </citation>
    <scope>NUCLEOTIDE SEQUENCE [LARGE SCALE GENOMIC DNA]</scope>
    <source>
        <strain evidence="6 7">KY4</strain>
    </source>
</reference>
<proteinExistence type="predicted"/>
<dbReference type="PANTHER" id="PTHR11085:SF4">
    <property type="entry name" value="NAD-DEPENDENT PROTEIN DEACYLASE"/>
    <property type="match status" value="1"/>
</dbReference>
<evidence type="ECO:0000256" key="1">
    <source>
        <dbReference type="ARBA" id="ARBA00012928"/>
    </source>
</evidence>
<dbReference type="RefSeq" id="WP_044400507.1">
    <property type="nucleotide sequence ID" value="NZ_JXYQ01000055.1"/>
</dbReference>
<dbReference type="Pfam" id="PF02146">
    <property type="entry name" value="SIR2"/>
    <property type="match status" value="1"/>
</dbReference>
<evidence type="ECO:0000313" key="6">
    <source>
        <dbReference type="EMBL" id="KJA09622.1"/>
    </source>
</evidence>
<dbReference type="Proteomes" id="UP000032566">
    <property type="component" value="Unassembled WGS sequence"/>
</dbReference>
<name>A0A0D7K6N4_9BURK</name>
<dbReference type="InterPro" id="IPR026590">
    <property type="entry name" value="Ssirtuin_cat_dom"/>
</dbReference>
<dbReference type="STRING" id="80878.RP29_15560"/>
<dbReference type="EMBL" id="JXYQ01000055">
    <property type="protein sequence ID" value="KJA09622.1"/>
    <property type="molecule type" value="Genomic_DNA"/>
</dbReference>
<dbReference type="InterPro" id="IPR050134">
    <property type="entry name" value="NAD-dep_sirtuin_deacylases"/>
</dbReference>
<dbReference type="PROSITE" id="PS50305">
    <property type="entry name" value="SIRTUIN"/>
    <property type="match status" value="1"/>
</dbReference>
<evidence type="ECO:0000256" key="3">
    <source>
        <dbReference type="ARBA" id="ARBA00023027"/>
    </source>
</evidence>
<dbReference type="PATRIC" id="fig|80878.5.peg.3015"/>
<gene>
    <name evidence="6" type="ORF">RP29_15560</name>
</gene>
<evidence type="ECO:0000256" key="2">
    <source>
        <dbReference type="ARBA" id="ARBA00022679"/>
    </source>
</evidence>
<evidence type="ECO:0000256" key="4">
    <source>
        <dbReference type="PROSITE-ProRule" id="PRU00236"/>
    </source>
</evidence>
<dbReference type="EC" id="2.3.1.286" evidence="1"/>
<evidence type="ECO:0000313" key="7">
    <source>
        <dbReference type="Proteomes" id="UP000032566"/>
    </source>
</evidence>
<keyword evidence="7" id="KW-1185">Reference proteome</keyword>
<dbReference type="InterPro" id="IPR029035">
    <property type="entry name" value="DHS-like_NAD/FAD-binding_dom"/>
</dbReference>
<dbReference type="AlphaFoldDB" id="A0A0D7K6N4"/>